<reference evidence="3 4" key="1">
    <citation type="submission" date="2014-04" db="EMBL/GenBank/DDBJ databases">
        <title>Comparative Genomics of Cryptosporidium Species.</title>
        <authorList>
            <person name="Silva J.C."/>
            <person name="Su Q."/>
            <person name="Chalmers R."/>
            <person name="Chibucos M.C."/>
            <person name="Elwin K."/>
            <person name="Godinez A."/>
            <person name="Guo F."/>
            <person name="Huynh K."/>
            <person name="Orvis J."/>
            <person name="Ott S."/>
            <person name="Sadzewicz L."/>
            <person name="Sengamalay N."/>
            <person name="Shetty A."/>
            <person name="Sun M."/>
            <person name="Tallon L."/>
            <person name="Xiao L."/>
            <person name="Zhang H."/>
            <person name="Fraser C.M."/>
            <person name="Zhu G."/>
            <person name="Kissinger J."/>
            <person name="Widmer G."/>
        </authorList>
    </citation>
    <scope>NUCLEOTIDE SEQUENCE [LARGE SCALE GENOMIC DNA]</scope>
    <source>
        <strain evidence="3 4">UKMEL1</strain>
    </source>
</reference>
<dbReference type="AlphaFoldDB" id="A0A2P4Z0H0"/>
<evidence type="ECO:0000256" key="1">
    <source>
        <dbReference type="SAM" id="MobiDB-lite"/>
    </source>
</evidence>
<accession>A0A2P4Z0H0</accession>
<protein>
    <recommendedName>
        <fullName evidence="5">Integral membrane protein</fullName>
    </recommendedName>
</protein>
<organism evidence="3 4">
    <name type="scientific">Cryptosporidium meleagridis</name>
    <dbReference type="NCBI Taxonomy" id="93969"/>
    <lineage>
        <taxon>Eukaryota</taxon>
        <taxon>Sar</taxon>
        <taxon>Alveolata</taxon>
        <taxon>Apicomplexa</taxon>
        <taxon>Conoidasida</taxon>
        <taxon>Coccidia</taxon>
        <taxon>Eucoccidiorida</taxon>
        <taxon>Eimeriorina</taxon>
        <taxon>Cryptosporidiidae</taxon>
        <taxon>Cryptosporidium</taxon>
    </lineage>
</organism>
<feature type="compositionally biased region" description="Polar residues" evidence="1">
    <location>
        <begin position="35"/>
        <end position="66"/>
    </location>
</feature>
<dbReference type="VEuPathDB" id="CryptoDB:CmeUKMEL1_07995"/>
<proteinExistence type="predicted"/>
<dbReference type="EMBL" id="JIBK01000016">
    <property type="protein sequence ID" value="POM83558.1"/>
    <property type="molecule type" value="Genomic_DNA"/>
</dbReference>
<feature type="signal peptide" evidence="2">
    <location>
        <begin position="1"/>
        <end position="31"/>
    </location>
</feature>
<keyword evidence="2" id="KW-0732">Signal</keyword>
<sequence>MRKERLVKDIMNSRLILILLSIILIIGWAESSGNSLQNKNNKELQGSENDIGVQTENNQFSPGSRRNSVEYADMSSDDDSELLTVEAEKVSKDKGSSIPENLQEDGKKMNKSFISTESSDKSNENPNKSKENYNGDGFVFYEESPKELMSYEYENYSKTPISALVKDKNTLYDKENYDQLNSPVVAKKEEALRYEYHKKMPKFDQDQKNMAADVMNYVPRSLVHFDSIEKIPVRERNTFLQIRERPAATISPNGLYLMMTGKSEEECSENKYDIFIKKSKNKSLNKLSKQKRRKLLRRFKKLDLENKKHGLKVDENDQSKLERYQLLTMSEFFSKRQWKRYDHKVKDVVLYIDSMNKVLELCYMNYVTYSKYASTSRYYEKLPRRIKKETNTIQQKFNSIPFTALGSYLPTEQDFQILAKSVNKNIKKVNRFKLTRGKRVLFIGYQKSPVPSINLPMDDAAIEEMIKGQVSQKKQYKYKNFKKIFKQMKKSQYQKDARFNLVYVDTIHVYLSVLKNLWMCLVSGIFKILKHKQRISTCIVGNVPNYSVANVINRVAIAMLKSSPITNVSKFILFPVSIGNEKYGCVKKHSDQLFGHMIERWDQPIFTLNGYRILKSIWYGSRLYKYNLSIINNYARSFDALKYRFQRTFNNSSPVIILQQAFPFGFLTRVSDCNRLFMDLKKIKSIQITLVCLKKNGGTETIDQNDLLLKESELLGFTTNKKQRKQGQKRLVTINNVNSPKDMDIINEWLNGLRTKILNNNVQMIIVPMMVIEKNSFKKNYKKLKKVLKLQRKKKS</sequence>
<evidence type="ECO:0008006" key="5">
    <source>
        <dbReference type="Google" id="ProtNLM"/>
    </source>
</evidence>
<feature type="chain" id="PRO_5015174765" description="Integral membrane protein" evidence="2">
    <location>
        <begin position="32"/>
        <end position="796"/>
    </location>
</feature>
<dbReference type="Proteomes" id="UP000236928">
    <property type="component" value="Unassembled WGS sequence"/>
</dbReference>
<feature type="compositionally biased region" description="Basic and acidic residues" evidence="1">
    <location>
        <begin position="118"/>
        <end position="133"/>
    </location>
</feature>
<feature type="region of interest" description="Disordered" evidence="1">
    <location>
        <begin position="35"/>
        <end position="136"/>
    </location>
</feature>
<evidence type="ECO:0000313" key="3">
    <source>
        <dbReference type="EMBL" id="POM83558.1"/>
    </source>
</evidence>
<dbReference type="OrthoDB" id="341888at2759"/>
<feature type="compositionally biased region" description="Basic and acidic residues" evidence="1">
    <location>
        <begin position="86"/>
        <end position="95"/>
    </location>
</feature>
<keyword evidence="4" id="KW-1185">Reference proteome</keyword>
<name>A0A2P4Z0H0_9CRYT</name>
<evidence type="ECO:0000313" key="4">
    <source>
        <dbReference type="Proteomes" id="UP000236928"/>
    </source>
</evidence>
<comment type="caution">
    <text evidence="3">The sequence shown here is derived from an EMBL/GenBank/DDBJ whole genome shotgun (WGS) entry which is preliminary data.</text>
</comment>
<evidence type="ECO:0000256" key="2">
    <source>
        <dbReference type="SAM" id="SignalP"/>
    </source>
</evidence>
<gene>
    <name evidence="3" type="ORF">CmeUKMEL1_07995</name>
</gene>